<evidence type="ECO:0000313" key="3">
    <source>
        <dbReference type="RefSeq" id="XP_041630453.2"/>
    </source>
</evidence>
<keyword evidence="2" id="KW-1185">Reference proteome</keyword>
<keyword evidence="1" id="KW-1133">Transmembrane helix</keyword>
<sequence>MLLRLFSIMALTWSLNILYKMTEGDAQKTVMWINLYFDASFGIIIFVLFILKRSTLRLILKSIRA</sequence>
<keyword evidence="1" id="KW-0472">Membrane</keyword>
<organism evidence="2 3">
    <name type="scientific">Drosophila kikkawai</name>
    <name type="common">Fruit fly</name>
    <dbReference type="NCBI Taxonomy" id="30033"/>
    <lineage>
        <taxon>Eukaryota</taxon>
        <taxon>Metazoa</taxon>
        <taxon>Ecdysozoa</taxon>
        <taxon>Arthropoda</taxon>
        <taxon>Hexapoda</taxon>
        <taxon>Insecta</taxon>
        <taxon>Pterygota</taxon>
        <taxon>Neoptera</taxon>
        <taxon>Endopterygota</taxon>
        <taxon>Diptera</taxon>
        <taxon>Brachycera</taxon>
        <taxon>Muscomorpha</taxon>
        <taxon>Ephydroidea</taxon>
        <taxon>Drosophilidae</taxon>
        <taxon>Drosophila</taxon>
        <taxon>Sophophora</taxon>
    </lineage>
</organism>
<gene>
    <name evidence="3" type="primary">LOC108080881</name>
</gene>
<evidence type="ECO:0000313" key="2">
    <source>
        <dbReference type="Proteomes" id="UP001652661"/>
    </source>
</evidence>
<proteinExistence type="predicted"/>
<dbReference type="RefSeq" id="XP_041630453.2">
    <property type="nucleotide sequence ID" value="XM_041774519.2"/>
</dbReference>
<dbReference type="Proteomes" id="UP001652661">
    <property type="component" value="Chromosome 3R"/>
</dbReference>
<protein>
    <submittedName>
        <fullName evidence="3">G-protein coupled receptor Mth-like</fullName>
    </submittedName>
</protein>
<reference evidence="3" key="1">
    <citation type="submission" date="2025-08" db="UniProtKB">
        <authorList>
            <consortium name="RefSeq"/>
        </authorList>
    </citation>
    <scope>IDENTIFICATION</scope>
    <source>
        <strain evidence="3">14028-0561.14</strain>
        <tissue evidence="3">Whole fly</tissue>
    </source>
</reference>
<feature type="transmembrane region" description="Helical" evidence="1">
    <location>
        <begin position="30"/>
        <end position="51"/>
    </location>
</feature>
<evidence type="ECO:0000256" key="1">
    <source>
        <dbReference type="SAM" id="Phobius"/>
    </source>
</evidence>
<accession>A0ABM3C4H9</accession>
<dbReference type="GeneID" id="108080881"/>
<name>A0ABM3C4H9_DROKI</name>
<keyword evidence="1" id="KW-0812">Transmembrane</keyword>